<name>A0ABQ6F942_9RHOO</name>
<reference evidence="2" key="1">
    <citation type="journal article" date="2019" name="Int. J. Syst. Evol. Microbiol.">
        <title>The Global Catalogue of Microorganisms (GCM) 10K type strain sequencing project: providing services to taxonomists for standard genome sequencing and annotation.</title>
        <authorList>
            <consortium name="The Broad Institute Genomics Platform"/>
            <consortium name="The Broad Institute Genome Sequencing Center for Infectious Disease"/>
            <person name="Wu L."/>
            <person name="Ma J."/>
        </authorList>
    </citation>
    <scope>NUCLEOTIDE SEQUENCE [LARGE SCALE GENOMIC DNA]</scope>
    <source>
        <strain evidence="2">NBRC 102407</strain>
    </source>
</reference>
<accession>A0ABQ6F942</accession>
<dbReference type="Proteomes" id="UP001157167">
    <property type="component" value="Unassembled WGS sequence"/>
</dbReference>
<evidence type="ECO:0000313" key="1">
    <source>
        <dbReference type="EMBL" id="GLT22105.1"/>
    </source>
</evidence>
<comment type="caution">
    <text evidence="1">The sequence shown here is derived from an EMBL/GenBank/DDBJ whole genome shotgun (WGS) entry which is preliminary data.</text>
</comment>
<evidence type="ECO:0000313" key="2">
    <source>
        <dbReference type="Proteomes" id="UP001157167"/>
    </source>
</evidence>
<sequence>MLRSEQIRWSMPDSLCSVPDEGGKWGASDPVTEAAITGAALVRHLEDFRFASLRALRQLHRALGADRVAIGLIAADGHSIHEELAWAGGFGRCGESERVISCEAFAAEMSAWLATRSCMLEVEIDALAPVWHELSCDHLMLVRGGRVVEGRGQVALVVQMRNPARLADGADHAMALLLDEYGRRRQAVRA</sequence>
<dbReference type="EMBL" id="BSPX01000018">
    <property type="protein sequence ID" value="GLT22105.1"/>
    <property type="molecule type" value="Genomic_DNA"/>
</dbReference>
<protein>
    <submittedName>
        <fullName evidence="1">Uncharacterized protein</fullName>
    </submittedName>
</protein>
<proteinExistence type="predicted"/>
<organism evidence="1 2">
    <name type="scientific">Zoogloea oryzae</name>
    <dbReference type="NCBI Taxonomy" id="310767"/>
    <lineage>
        <taxon>Bacteria</taxon>
        <taxon>Pseudomonadati</taxon>
        <taxon>Pseudomonadota</taxon>
        <taxon>Betaproteobacteria</taxon>
        <taxon>Rhodocyclales</taxon>
        <taxon>Zoogloeaceae</taxon>
        <taxon>Zoogloea</taxon>
    </lineage>
</organism>
<keyword evidence="2" id="KW-1185">Reference proteome</keyword>
<dbReference type="RefSeq" id="WP_153161961.1">
    <property type="nucleotide sequence ID" value="NZ_BSPX01000018.1"/>
</dbReference>
<gene>
    <name evidence="1" type="ORF">GCM10007933_15610</name>
</gene>